<dbReference type="Pfam" id="PF02518">
    <property type="entry name" value="HATPase_c"/>
    <property type="match status" value="1"/>
</dbReference>
<dbReference type="InterPro" id="IPR003661">
    <property type="entry name" value="HisK_dim/P_dom"/>
</dbReference>
<dbReference type="NCBIfam" id="TIGR00229">
    <property type="entry name" value="sensory_box"/>
    <property type="match status" value="4"/>
</dbReference>
<dbReference type="InterPro" id="IPR029016">
    <property type="entry name" value="GAF-like_dom_sf"/>
</dbReference>
<dbReference type="CDD" id="cd00130">
    <property type="entry name" value="PAS"/>
    <property type="match status" value="5"/>
</dbReference>
<evidence type="ECO:0000256" key="3">
    <source>
        <dbReference type="ARBA" id="ARBA00022553"/>
    </source>
</evidence>
<dbReference type="Pfam" id="PF08448">
    <property type="entry name" value="PAS_4"/>
    <property type="match status" value="3"/>
</dbReference>
<feature type="transmembrane region" description="Helical" evidence="7">
    <location>
        <begin position="41"/>
        <end position="65"/>
    </location>
</feature>
<evidence type="ECO:0000259" key="9">
    <source>
        <dbReference type="PROSITE" id="PS50112"/>
    </source>
</evidence>
<feature type="transmembrane region" description="Helical" evidence="7">
    <location>
        <begin position="12"/>
        <end position="35"/>
    </location>
</feature>
<keyword evidence="3" id="KW-0597">Phosphoprotein</keyword>
<dbReference type="Pfam" id="PF00512">
    <property type="entry name" value="HisKA"/>
    <property type="match status" value="1"/>
</dbReference>
<dbReference type="Gene3D" id="3.30.450.40">
    <property type="match status" value="2"/>
</dbReference>
<dbReference type="Gene3D" id="3.30.450.20">
    <property type="entry name" value="PAS domain"/>
    <property type="match status" value="6"/>
</dbReference>
<sequence length="1807" mass="204076">MSRIMSIRFLIIEAYLHVLAFALIITGLIGLIGYLDVQHLTFHSLVLPLDSSLLLLLLGGLLLSAVYRARKLLKALMFLLIITVVYSTTRNWLVGEPETNFSFISEFIRVRTAFVITSLISSLAFSWSLESRLTKRRAYFTGVGIILLSSTSLLSDLFWAPEATSLRYDFSSIYVVNFLSILLSISVILLAPRSHQSLSSPGRIPVLAGLLGVMLTCITWYLLSLQTISFINQQSDILLAKVQSSTERALSNRLALIQRMSERWEALGSLPTQAYWQQEAKSYLRDFPNLQWVGVFDSEIQPYWLVGRTDKAAEWLPRFRAEQNQQVWFQQTLASRSTSLSPVFTLPDNPSTYVLLASPLNLPNHPPRLIAAGLSLQGIMRDLIGTDYDQFVLALFQGDQPIYRSALLSNQDLKSRPINDRNIILSNGKSWKLVAYVSNPAAFSTARLLSVLVMAFGLLLSFFLMLSQRLARIATERAKYLQQANKNLQASLESQAFAQALNQRIMEFTMDVLCSFDREGRFLEVSPSCLKLFGYSPEELIGRPYLELVLPEDRDLTIQEAQQLMTGRPTYNFRNRYRHKDGHVIHILWSADWSETDQVLFAVAHDITPLVQNEAFANRQRDILSLISLDRPLTEILTAICAMVEEFNPSTYCSILRLDRETQQIWTVVAPSLPKEYCQAIDGATVGPNTGSCGAAIFRRQPVLVADIESDPLWANDRDTALIHGLRSCWSFPLIAHNGQVQGTLAVYQPFPQTPSEDQLQQCLTVAQLAAIAFARSLDRQQLQDSEQRFRSLFTFNPDAVYSFDLQGIYQSMNSAGFEILDRQADQIIGKHFSDVVISEDLEKCQQHFDQACKGEAQHYEIRINGRNGQLFYLDVSKFPIVVNNKIVGVFGIAKDITQRKQITADLQQALMQSNKQTEQLRRLGNAAIATAELQDHQELVKYLVEQVRLTIRAHQAVISLTRCDDWSQSINAISLSDKYAAWKNYDELSTGEGIYTLICETNQPLVLTQEELEKHPRWRGFGDQADKHPPMRGWLAVPLFDPNGRNLGVLQLSDKEEGEFDDDDLAIAQQFAQMTVAVLENNRLLNEVLTAEQQLKEQLSFNSTITDCMAEGLLAVDERGKLAFANPTAQEWLAIDKSELSQQSLDQLLPLDLTAWNQGGVGNQGELKLKGRILQYEARPLVGPVAERGWVLVLHDVTAQRQVDQAMRERDQFFSLSLEMFCMVDLRGRFIQVNPAFAATLRYSTAELVGRPYLELVDLGDRSQIATTIRRLKAGLLIHDLVIRVWDKAGELHWLQISAALGDDRVIYCVARDVTEQRAIQEQILQQNLLLRMAGQTAKLGGWSVELPSREVIWSPETFSLLGFTDEDEPDLEEALSLYPPAERALVTKALEDCIQQGISFDFDVAVHNTSGFLLDARVTGQAVRDETGAIVRISGAFQDVSDRKRAQREAQRLADRLRTTLESITDGFYTLDENWRFSYLNQEGAQQLGVNVEETLGQMVWTAFPGSYESELGHIYRQAIATGEAAHFETYYEPFGRWFEVHAYPSEDGLAVYFRDVSERRQTEQNLRITLRELERSNQELQEFAFVASHDLQEPLRKIQAFSDRLIARTSNLDDESQDYLRRMASAAGRMQTLIIDLLNYSRVNTRGLPLQPLSLDQVLDDVLVDMEASLDQASAIVERQPLPTIQGDAGQFRQVFQNLLSNALKFQSADNQPLIQIYSELTEAGQLRLCIADNGIGFDEKYLDRIFNPFQRLHSRDAYAGTGIGLAIVKKIIERHGATITAKSIPGQGSVFFITFPVTEKDFR</sequence>
<dbReference type="EMBL" id="CP000100">
    <property type="protein sequence ID" value="ABB57387.1"/>
    <property type="molecule type" value="Genomic_DNA"/>
</dbReference>
<dbReference type="SMART" id="SM00065">
    <property type="entry name" value="GAF"/>
    <property type="match status" value="2"/>
</dbReference>
<dbReference type="SMR" id="Q31NI2"/>
<organism evidence="11 12">
    <name type="scientific">Synechococcus elongatus (strain ATCC 33912 / PCC 7942 / FACHB-805)</name>
    <name type="common">Anacystis nidulans R2</name>
    <dbReference type="NCBI Taxonomy" id="1140"/>
    <lineage>
        <taxon>Bacteria</taxon>
        <taxon>Bacillati</taxon>
        <taxon>Cyanobacteriota</taxon>
        <taxon>Cyanophyceae</taxon>
        <taxon>Synechococcales</taxon>
        <taxon>Synechococcaceae</taxon>
        <taxon>Synechococcus</taxon>
    </lineage>
</organism>
<name>Q31NI2_SYNE7</name>
<dbReference type="InterPro" id="IPR036890">
    <property type="entry name" value="HATPase_C_sf"/>
</dbReference>
<evidence type="ECO:0000313" key="11">
    <source>
        <dbReference type="EMBL" id="ABB57387.1"/>
    </source>
</evidence>
<dbReference type="InterPro" id="IPR013655">
    <property type="entry name" value="PAS_fold_3"/>
</dbReference>
<feature type="transmembrane region" description="Helical" evidence="7">
    <location>
        <begin position="204"/>
        <end position="223"/>
    </location>
</feature>
<dbReference type="PROSITE" id="PS50109">
    <property type="entry name" value="HIS_KIN"/>
    <property type="match status" value="1"/>
</dbReference>
<proteinExistence type="predicted"/>
<dbReference type="HOGENOM" id="CLU_244552_0_0_3"/>
<evidence type="ECO:0000256" key="1">
    <source>
        <dbReference type="ARBA" id="ARBA00000085"/>
    </source>
</evidence>
<keyword evidence="4 11" id="KW-0808">Transferase</keyword>
<keyword evidence="7" id="KW-0472">Membrane</keyword>
<dbReference type="InterPro" id="IPR003018">
    <property type="entry name" value="GAF"/>
</dbReference>
<feature type="domain" description="Histidine kinase" evidence="8">
    <location>
        <begin position="1589"/>
        <end position="1803"/>
    </location>
</feature>
<dbReference type="eggNOG" id="COG2203">
    <property type="taxonomic scope" value="Bacteria"/>
</dbReference>
<accession>Q31NI2</accession>
<dbReference type="InterPro" id="IPR001610">
    <property type="entry name" value="PAC"/>
</dbReference>
<evidence type="ECO:0000259" key="8">
    <source>
        <dbReference type="PROSITE" id="PS50109"/>
    </source>
</evidence>
<evidence type="ECO:0000259" key="10">
    <source>
        <dbReference type="PROSITE" id="PS50113"/>
    </source>
</evidence>
<dbReference type="PANTHER" id="PTHR43304:SF1">
    <property type="entry name" value="PAC DOMAIN-CONTAINING PROTEIN"/>
    <property type="match status" value="1"/>
</dbReference>
<reference evidence="12" key="1">
    <citation type="submission" date="2005-08" db="EMBL/GenBank/DDBJ databases">
        <title>Complete sequence of chromosome 1 of Synechococcus elongatus PCC 7942.</title>
        <authorList>
            <consortium name="US DOE Joint Genome Institute"/>
            <person name="Copeland A."/>
            <person name="Lucas S."/>
            <person name="Lapidus A."/>
            <person name="Barry K."/>
            <person name="Detter J.C."/>
            <person name="Glavina T."/>
            <person name="Hammon N."/>
            <person name="Israni S."/>
            <person name="Pitluck S."/>
            <person name="Schmutz J."/>
            <person name="Larimer F."/>
            <person name="Land M."/>
            <person name="Kyrpides N."/>
            <person name="Lykidis A."/>
            <person name="Richardson P."/>
        </authorList>
    </citation>
    <scope>NUCLEOTIDE SEQUENCE [LARGE SCALE GENOMIC DNA]</scope>
    <source>
        <strain evidence="12">ATCC 33912 / PCC 7942 / FACHB-805</strain>
    </source>
</reference>
<feature type="domain" description="PAC" evidence="10">
    <location>
        <begin position="858"/>
        <end position="909"/>
    </location>
</feature>
<dbReference type="PaxDb" id="1140-Synpcc7942_1357"/>
<evidence type="ECO:0000313" key="12">
    <source>
        <dbReference type="Proteomes" id="UP000889800"/>
    </source>
</evidence>
<dbReference type="SUPFAM" id="SSF55785">
    <property type="entry name" value="PYP-like sensor domain (PAS domain)"/>
    <property type="match status" value="6"/>
</dbReference>
<dbReference type="KEGG" id="syf:Synpcc7942_1357"/>
<keyword evidence="7" id="KW-1133">Transmembrane helix</keyword>
<dbReference type="SUPFAM" id="SSF55781">
    <property type="entry name" value="GAF domain-like"/>
    <property type="match status" value="2"/>
</dbReference>
<feature type="domain" description="PAS" evidence="9">
    <location>
        <begin position="1224"/>
        <end position="1277"/>
    </location>
</feature>
<dbReference type="InterPro" id="IPR035965">
    <property type="entry name" value="PAS-like_dom_sf"/>
</dbReference>
<dbReference type="InterPro" id="IPR003594">
    <property type="entry name" value="HATPase_dom"/>
</dbReference>
<feature type="domain" description="PAS" evidence="9">
    <location>
        <begin position="1455"/>
        <end position="1525"/>
    </location>
</feature>
<evidence type="ECO:0000256" key="5">
    <source>
        <dbReference type="ARBA" id="ARBA00022777"/>
    </source>
</evidence>
<dbReference type="PROSITE" id="PS50113">
    <property type="entry name" value="PAC"/>
    <property type="match status" value="2"/>
</dbReference>
<dbReference type="eggNOG" id="COG2205">
    <property type="taxonomic scope" value="Bacteria"/>
</dbReference>
<gene>
    <name evidence="11" type="ordered locus">Synpcc7942_1357</name>
</gene>
<evidence type="ECO:0000256" key="2">
    <source>
        <dbReference type="ARBA" id="ARBA00012438"/>
    </source>
</evidence>
<dbReference type="SMART" id="SM00091">
    <property type="entry name" value="PAS"/>
    <property type="match status" value="6"/>
</dbReference>
<comment type="catalytic activity">
    <reaction evidence="1">
        <text>ATP + protein L-histidine = ADP + protein N-phospho-L-histidine.</text>
        <dbReference type="EC" id="2.7.13.3"/>
    </reaction>
</comment>
<dbReference type="SMART" id="SM00388">
    <property type="entry name" value="HisKA"/>
    <property type="match status" value="1"/>
</dbReference>
<feature type="transmembrane region" description="Helical" evidence="7">
    <location>
        <begin position="172"/>
        <end position="192"/>
    </location>
</feature>
<dbReference type="InterPro" id="IPR000700">
    <property type="entry name" value="PAS-assoc_C"/>
</dbReference>
<feature type="domain" description="PAC" evidence="10">
    <location>
        <begin position="1402"/>
        <end position="1454"/>
    </location>
</feature>
<dbReference type="PRINTS" id="PR00344">
    <property type="entry name" value="BCTRLSENSOR"/>
</dbReference>
<dbReference type="InterPro" id="IPR036097">
    <property type="entry name" value="HisK_dim/P_sf"/>
</dbReference>
<dbReference type="RefSeq" id="WP_011378000.1">
    <property type="nucleotide sequence ID" value="NZ_JACJTX010000003.1"/>
</dbReference>
<dbReference type="InterPro" id="IPR052162">
    <property type="entry name" value="Sensor_kinase/Photoreceptor"/>
</dbReference>
<feature type="domain" description="PAS" evidence="9">
    <location>
        <begin position="786"/>
        <end position="856"/>
    </location>
</feature>
<dbReference type="InterPro" id="IPR000014">
    <property type="entry name" value="PAS"/>
</dbReference>
<evidence type="ECO:0000256" key="4">
    <source>
        <dbReference type="ARBA" id="ARBA00022679"/>
    </source>
</evidence>
<feature type="transmembrane region" description="Helical" evidence="7">
    <location>
        <begin position="72"/>
        <end position="88"/>
    </location>
</feature>
<dbReference type="eggNOG" id="COG4191">
    <property type="taxonomic scope" value="Bacteria"/>
</dbReference>
<dbReference type="CDD" id="cd00082">
    <property type="entry name" value="HisKA"/>
    <property type="match status" value="1"/>
</dbReference>
<protein>
    <recommendedName>
        <fullName evidence="2">histidine kinase</fullName>
        <ecNumber evidence="2">2.7.13.3</ecNumber>
    </recommendedName>
</protein>
<evidence type="ECO:0000256" key="6">
    <source>
        <dbReference type="ARBA" id="ARBA00023012"/>
    </source>
</evidence>
<dbReference type="FunFam" id="3.30.565.10:FF:000006">
    <property type="entry name" value="Sensor histidine kinase WalK"/>
    <property type="match status" value="1"/>
</dbReference>
<feature type="transmembrane region" description="Helical" evidence="7">
    <location>
        <begin position="139"/>
        <end position="160"/>
    </location>
</feature>
<dbReference type="GO" id="GO:0000155">
    <property type="term" value="F:phosphorelay sensor kinase activity"/>
    <property type="evidence" value="ECO:0007669"/>
    <property type="project" value="InterPro"/>
</dbReference>
<dbReference type="SUPFAM" id="SSF47384">
    <property type="entry name" value="Homodimeric domain of signal transducing histidine kinase"/>
    <property type="match status" value="1"/>
</dbReference>
<keyword evidence="7" id="KW-0812">Transmembrane</keyword>
<keyword evidence="5 11" id="KW-0418">Kinase</keyword>
<keyword evidence="12" id="KW-1185">Reference proteome</keyword>
<dbReference type="InterPro" id="IPR013656">
    <property type="entry name" value="PAS_4"/>
</dbReference>
<dbReference type="InterPro" id="IPR005467">
    <property type="entry name" value="His_kinase_dom"/>
</dbReference>
<dbReference type="SMART" id="SM00086">
    <property type="entry name" value="PAC"/>
    <property type="match status" value="4"/>
</dbReference>
<keyword evidence="6" id="KW-0902">Two-component regulatory system</keyword>
<dbReference type="Pfam" id="PF13185">
    <property type="entry name" value="GAF_2"/>
    <property type="match status" value="2"/>
</dbReference>
<dbReference type="Gene3D" id="3.30.565.10">
    <property type="entry name" value="Histidine kinase-like ATPase, C-terminal domain"/>
    <property type="match status" value="1"/>
</dbReference>
<dbReference type="SUPFAM" id="SSF55874">
    <property type="entry name" value="ATPase domain of HSP90 chaperone/DNA topoisomerase II/histidine kinase"/>
    <property type="match status" value="1"/>
</dbReference>
<dbReference type="InterPro" id="IPR004358">
    <property type="entry name" value="Sig_transdc_His_kin-like_C"/>
</dbReference>
<dbReference type="Gene3D" id="1.10.287.130">
    <property type="match status" value="1"/>
</dbReference>
<dbReference type="SMART" id="SM00387">
    <property type="entry name" value="HATPase_c"/>
    <property type="match status" value="1"/>
</dbReference>
<dbReference type="Pfam" id="PF08447">
    <property type="entry name" value="PAS_3"/>
    <property type="match status" value="2"/>
</dbReference>
<feature type="transmembrane region" description="Helical" evidence="7">
    <location>
        <begin position="108"/>
        <end position="127"/>
    </location>
</feature>
<dbReference type="Proteomes" id="UP000889800">
    <property type="component" value="Chromosome"/>
</dbReference>
<dbReference type="STRING" id="1140.Synpcc7942_1357"/>
<evidence type="ECO:0000256" key="7">
    <source>
        <dbReference type="SAM" id="Phobius"/>
    </source>
</evidence>
<dbReference type="PANTHER" id="PTHR43304">
    <property type="entry name" value="PHYTOCHROME-LIKE PROTEIN CPH1"/>
    <property type="match status" value="1"/>
</dbReference>
<dbReference type="BioCyc" id="SYNEL:SYNPCC7942_1357-MONOMER"/>
<dbReference type="EC" id="2.7.13.3" evidence="2"/>
<dbReference type="PROSITE" id="PS50112">
    <property type="entry name" value="PAS"/>
    <property type="match status" value="4"/>
</dbReference>
<feature type="domain" description="PAS" evidence="9">
    <location>
        <begin position="498"/>
        <end position="568"/>
    </location>
</feature>